<protein>
    <recommendedName>
        <fullName evidence="2">B30.2/SPRY domain-containing protein</fullName>
    </recommendedName>
</protein>
<dbReference type="PANTHER" id="PTHR12864">
    <property type="entry name" value="RAN BINDING PROTEIN 9-RELATED"/>
    <property type="match status" value="1"/>
</dbReference>
<dbReference type="Pfam" id="PF00622">
    <property type="entry name" value="SPRY"/>
    <property type="match status" value="1"/>
</dbReference>
<organism evidence="3 4">
    <name type="scientific">Rhizophlyctis rosea</name>
    <dbReference type="NCBI Taxonomy" id="64517"/>
    <lineage>
        <taxon>Eukaryota</taxon>
        <taxon>Fungi</taxon>
        <taxon>Fungi incertae sedis</taxon>
        <taxon>Chytridiomycota</taxon>
        <taxon>Chytridiomycota incertae sedis</taxon>
        <taxon>Chytridiomycetes</taxon>
        <taxon>Rhizophlyctidales</taxon>
        <taxon>Rhizophlyctidaceae</taxon>
        <taxon>Rhizophlyctis</taxon>
    </lineage>
</organism>
<dbReference type="InterPro" id="IPR050618">
    <property type="entry name" value="Ubq-SigPath_Reg"/>
</dbReference>
<comment type="caution">
    <text evidence="3">The sequence shown here is derived from an EMBL/GenBank/DDBJ whole genome shotgun (WGS) entry which is preliminary data.</text>
</comment>
<sequence>MRLFNKVRAEIPDERWGYVASADNPPPGSAFASFNNAPSEAYEAGLKYEREHPPNSSLAPSSNEIETIQSQGLNAYQFVVDPFLSGIYVNPSGFTVTFTQMGKQQPSRLDRSCFSRAPLIADFVQRPYAYFEVTIDDLLFGSEATVISIGLATSPYPPFRLIGWNQFSVGYHSDDGRLFQNDGFGGKNFGSPYSKGDTVGCGYDPARGAVFFTLNGAFIGYAPQNEQHPYHAAVGADGPCQLSINVGQEPFKYNPGAPATAVSAPAPQPWVDGGALPPYAPR</sequence>
<reference evidence="3" key="1">
    <citation type="submission" date="2020-05" db="EMBL/GenBank/DDBJ databases">
        <title>Phylogenomic resolution of chytrid fungi.</title>
        <authorList>
            <person name="Stajich J.E."/>
            <person name="Amses K."/>
            <person name="Simmons R."/>
            <person name="Seto K."/>
            <person name="Myers J."/>
            <person name="Bonds A."/>
            <person name="Quandt C.A."/>
            <person name="Barry K."/>
            <person name="Liu P."/>
            <person name="Grigoriev I."/>
            <person name="Longcore J.E."/>
            <person name="James T.Y."/>
        </authorList>
    </citation>
    <scope>NUCLEOTIDE SEQUENCE</scope>
    <source>
        <strain evidence="3">JEL0318</strain>
    </source>
</reference>
<dbReference type="SUPFAM" id="SSF49899">
    <property type="entry name" value="Concanavalin A-like lectins/glucanases"/>
    <property type="match status" value="1"/>
</dbReference>
<dbReference type="PROSITE" id="PS50188">
    <property type="entry name" value="B302_SPRY"/>
    <property type="match status" value="1"/>
</dbReference>
<dbReference type="AlphaFoldDB" id="A0AAD5X5J4"/>
<evidence type="ECO:0000313" key="3">
    <source>
        <dbReference type="EMBL" id="KAJ3052922.1"/>
    </source>
</evidence>
<gene>
    <name evidence="3" type="ORF">HK097_005423</name>
</gene>
<dbReference type="InterPro" id="IPR003877">
    <property type="entry name" value="SPRY_dom"/>
</dbReference>
<dbReference type="InterPro" id="IPR013320">
    <property type="entry name" value="ConA-like_dom_sf"/>
</dbReference>
<evidence type="ECO:0000313" key="4">
    <source>
        <dbReference type="Proteomes" id="UP001212841"/>
    </source>
</evidence>
<dbReference type="EMBL" id="JADGJD010000254">
    <property type="protein sequence ID" value="KAJ3052922.1"/>
    <property type="molecule type" value="Genomic_DNA"/>
</dbReference>
<name>A0AAD5X5J4_9FUNG</name>
<keyword evidence="4" id="KW-1185">Reference proteome</keyword>
<dbReference type="Proteomes" id="UP001212841">
    <property type="component" value="Unassembled WGS sequence"/>
</dbReference>
<evidence type="ECO:0000259" key="2">
    <source>
        <dbReference type="PROSITE" id="PS50188"/>
    </source>
</evidence>
<dbReference type="InterPro" id="IPR001870">
    <property type="entry name" value="B30.2/SPRY"/>
</dbReference>
<evidence type="ECO:0000256" key="1">
    <source>
        <dbReference type="SAM" id="MobiDB-lite"/>
    </source>
</evidence>
<feature type="domain" description="B30.2/SPRY" evidence="2">
    <location>
        <begin position="55"/>
        <end position="251"/>
    </location>
</feature>
<accession>A0AAD5X5J4</accession>
<dbReference type="SMART" id="SM00449">
    <property type="entry name" value="SPRY"/>
    <property type="match status" value="1"/>
</dbReference>
<dbReference type="InterPro" id="IPR043136">
    <property type="entry name" value="B30.2/SPRY_sf"/>
</dbReference>
<feature type="region of interest" description="Disordered" evidence="1">
    <location>
        <begin position="262"/>
        <end position="282"/>
    </location>
</feature>
<dbReference type="Gene3D" id="2.60.120.920">
    <property type="match status" value="1"/>
</dbReference>
<proteinExistence type="predicted"/>